<keyword evidence="2" id="KW-1185">Reference proteome</keyword>
<proteinExistence type="predicted"/>
<dbReference type="OrthoDB" id="551896at2759"/>
<sequence length="88" mass="9967">MEKDGLFHYINLNFGKAKLTPEISGINDVFPWSASCDPSLAFSAKDRICCASFHVCSEFGLRFWFGKGEERIFEVLRRSWVAVASIES</sequence>
<dbReference type="AlphaFoldDB" id="A0A835U881"/>
<gene>
    <name evidence="1" type="ORF">HPP92_025943</name>
</gene>
<dbReference type="EMBL" id="JADCNL010000014">
    <property type="protein sequence ID" value="KAG0453279.1"/>
    <property type="molecule type" value="Genomic_DNA"/>
</dbReference>
<comment type="caution">
    <text evidence="1">The sequence shown here is derived from an EMBL/GenBank/DDBJ whole genome shotgun (WGS) entry which is preliminary data.</text>
</comment>
<protein>
    <submittedName>
        <fullName evidence="1">Uncharacterized protein</fullName>
    </submittedName>
</protein>
<accession>A0A835U881</accession>
<organism evidence="1 2">
    <name type="scientific">Vanilla planifolia</name>
    <name type="common">Vanilla</name>
    <dbReference type="NCBI Taxonomy" id="51239"/>
    <lineage>
        <taxon>Eukaryota</taxon>
        <taxon>Viridiplantae</taxon>
        <taxon>Streptophyta</taxon>
        <taxon>Embryophyta</taxon>
        <taxon>Tracheophyta</taxon>
        <taxon>Spermatophyta</taxon>
        <taxon>Magnoliopsida</taxon>
        <taxon>Liliopsida</taxon>
        <taxon>Asparagales</taxon>
        <taxon>Orchidaceae</taxon>
        <taxon>Vanilloideae</taxon>
        <taxon>Vanilleae</taxon>
        <taxon>Vanilla</taxon>
    </lineage>
</organism>
<evidence type="ECO:0000313" key="1">
    <source>
        <dbReference type="EMBL" id="KAG0453279.1"/>
    </source>
</evidence>
<reference evidence="1 2" key="1">
    <citation type="journal article" date="2020" name="Nat. Food">
        <title>A phased Vanilla planifolia genome enables genetic improvement of flavour and production.</title>
        <authorList>
            <person name="Hasing T."/>
            <person name="Tang H."/>
            <person name="Brym M."/>
            <person name="Khazi F."/>
            <person name="Huang T."/>
            <person name="Chambers A.H."/>
        </authorList>
    </citation>
    <scope>NUCLEOTIDE SEQUENCE [LARGE SCALE GENOMIC DNA]</scope>
    <source>
        <tissue evidence="1">Leaf</tissue>
    </source>
</reference>
<name>A0A835U881_VANPL</name>
<dbReference type="Proteomes" id="UP000636800">
    <property type="component" value="Unassembled WGS sequence"/>
</dbReference>
<evidence type="ECO:0000313" key="2">
    <source>
        <dbReference type="Proteomes" id="UP000636800"/>
    </source>
</evidence>